<organism evidence="8 9">
    <name type="scientific">Meyerozyma guilliermondii (strain ATCC 6260 / CBS 566 / DSM 6381 / JCM 1539 / NBRC 10279 / NRRL Y-324)</name>
    <name type="common">Yeast</name>
    <name type="synonym">Candida guilliermondii</name>
    <dbReference type="NCBI Taxonomy" id="294746"/>
    <lineage>
        <taxon>Eukaryota</taxon>
        <taxon>Fungi</taxon>
        <taxon>Dikarya</taxon>
        <taxon>Ascomycota</taxon>
        <taxon>Saccharomycotina</taxon>
        <taxon>Pichiomycetes</taxon>
        <taxon>Debaryomycetaceae</taxon>
        <taxon>Meyerozyma</taxon>
    </lineage>
</organism>
<comment type="similarity">
    <text evidence="1">Belongs to the pyridoxine kinase family.</text>
</comment>
<proteinExistence type="inferred from homology"/>
<evidence type="ECO:0000256" key="1">
    <source>
        <dbReference type="ARBA" id="ARBA00008805"/>
    </source>
</evidence>
<dbReference type="HOGENOM" id="CLU_046496_1_0_1"/>
<dbReference type="OrthoDB" id="2104723at2759"/>
<dbReference type="OMA" id="TEHIDVH"/>
<dbReference type="Proteomes" id="UP000001997">
    <property type="component" value="Unassembled WGS sequence"/>
</dbReference>
<keyword evidence="5" id="KW-0418">Kinase</keyword>
<dbReference type="PANTHER" id="PTHR10534">
    <property type="entry name" value="PYRIDOXAL KINASE"/>
    <property type="match status" value="1"/>
</dbReference>
<keyword evidence="4" id="KW-0547">Nucleotide-binding</keyword>
<dbReference type="SUPFAM" id="SSF53613">
    <property type="entry name" value="Ribokinase-like"/>
    <property type="match status" value="1"/>
</dbReference>
<dbReference type="Pfam" id="PF08543">
    <property type="entry name" value="Phos_pyr_kin"/>
    <property type="match status" value="1"/>
</dbReference>
<dbReference type="GO" id="GO:0008478">
    <property type="term" value="F:pyridoxal kinase activity"/>
    <property type="evidence" value="ECO:0007669"/>
    <property type="project" value="UniProtKB-EC"/>
</dbReference>
<keyword evidence="6" id="KW-0067">ATP-binding</keyword>
<keyword evidence="9" id="KW-1185">Reference proteome</keyword>
<dbReference type="CDD" id="cd01173">
    <property type="entry name" value="pyridoxal_pyridoxamine_kinase"/>
    <property type="match status" value="1"/>
</dbReference>
<dbReference type="InterPro" id="IPR013749">
    <property type="entry name" value="PM/HMP-P_kinase-1"/>
</dbReference>
<feature type="domain" description="Pyridoxamine kinase/Phosphomethylpyrimidine kinase" evidence="7">
    <location>
        <begin position="78"/>
        <end position="185"/>
    </location>
</feature>
<evidence type="ECO:0000313" key="9">
    <source>
        <dbReference type="Proteomes" id="UP000001997"/>
    </source>
</evidence>
<evidence type="ECO:0000256" key="2">
    <source>
        <dbReference type="ARBA" id="ARBA00012104"/>
    </source>
</evidence>
<dbReference type="Gene3D" id="3.40.1190.20">
    <property type="match status" value="1"/>
</dbReference>
<dbReference type="STRING" id="294746.A5DC89"/>
<protein>
    <recommendedName>
        <fullName evidence="2">pyridoxal kinase</fullName>
        <ecNumber evidence="2">2.7.1.35</ecNumber>
    </recommendedName>
</protein>
<evidence type="ECO:0000256" key="4">
    <source>
        <dbReference type="ARBA" id="ARBA00022741"/>
    </source>
</evidence>
<dbReference type="InterPro" id="IPR004625">
    <property type="entry name" value="PyrdxlKinase"/>
</dbReference>
<dbReference type="KEGG" id="pgu:PGUG_00894"/>
<evidence type="ECO:0000313" key="8">
    <source>
        <dbReference type="EMBL" id="EDK36796.2"/>
    </source>
</evidence>
<dbReference type="NCBIfam" id="TIGR00687">
    <property type="entry name" value="pyridox_kin"/>
    <property type="match status" value="1"/>
</dbReference>
<dbReference type="AlphaFoldDB" id="A5DC89"/>
<dbReference type="InParanoid" id="A5DC89"/>
<evidence type="ECO:0000256" key="3">
    <source>
        <dbReference type="ARBA" id="ARBA00022679"/>
    </source>
</evidence>
<dbReference type="GO" id="GO:0009443">
    <property type="term" value="P:pyridoxal 5'-phosphate salvage"/>
    <property type="evidence" value="ECO:0007669"/>
    <property type="project" value="InterPro"/>
</dbReference>
<evidence type="ECO:0000256" key="6">
    <source>
        <dbReference type="ARBA" id="ARBA00022840"/>
    </source>
</evidence>
<dbReference type="GO" id="GO:0005524">
    <property type="term" value="F:ATP binding"/>
    <property type="evidence" value="ECO:0007669"/>
    <property type="project" value="UniProtKB-KW"/>
</dbReference>
<dbReference type="VEuPathDB" id="FungiDB:PGUG_00894"/>
<dbReference type="PANTHER" id="PTHR10534:SF2">
    <property type="entry name" value="PYRIDOXAL KINASE"/>
    <property type="match status" value="1"/>
</dbReference>
<sequence length="314" mass="34926">MKALCVSSHVSHGYVGNRACTFPLQYQGWDVDAVNTTNFSNHPGYGKIGGRVVDPDEVQQVIEGLGGIVDVTSEYDMVISGYCPRPETVEVVRKLCAELKPSVALVVDPVLGDNGKLYVQETIVPEYERLMVECPVSLTTPNSFEFELLSKCKVSSWSDLKRAMNAFHEKFHIPNVVISSIEIEGQLYAVGASRESQLIKQKLTSDNSNLQESEERDGLAIFYFPIEKLDCNFNGSGDVLTAIVSHCFYKNGCKLTPETLSEALIKLEHILKKSIQIETHKTGKQVSHVKDIQIVASRAVLDMNPTMRPVFWVQ</sequence>
<reference evidence="8 9" key="1">
    <citation type="journal article" date="2009" name="Nature">
        <title>Evolution of pathogenicity and sexual reproduction in eight Candida genomes.</title>
        <authorList>
            <person name="Butler G."/>
            <person name="Rasmussen M.D."/>
            <person name="Lin M.F."/>
            <person name="Santos M.A."/>
            <person name="Sakthikumar S."/>
            <person name="Munro C.A."/>
            <person name="Rheinbay E."/>
            <person name="Grabherr M."/>
            <person name="Forche A."/>
            <person name="Reedy J.L."/>
            <person name="Agrafioti I."/>
            <person name="Arnaud M.B."/>
            <person name="Bates S."/>
            <person name="Brown A.J."/>
            <person name="Brunke S."/>
            <person name="Costanzo M.C."/>
            <person name="Fitzpatrick D.A."/>
            <person name="de Groot P.W."/>
            <person name="Harris D."/>
            <person name="Hoyer L.L."/>
            <person name="Hube B."/>
            <person name="Klis F.M."/>
            <person name="Kodira C."/>
            <person name="Lennard N."/>
            <person name="Logue M.E."/>
            <person name="Martin R."/>
            <person name="Neiman A.M."/>
            <person name="Nikolaou E."/>
            <person name="Quail M.A."/>
            <person name="Quinn J."/>
            <person name="Santos M.C."/>
            <person name="Schmitzberger F.F."/>
            <person name="Sherlock G."/>
            <person name="Shah P."/>
            <person name="Silverstein K.A."/>
            <person name="Skrzypek M.S."/>
            <person name="Soll D."/>
            <person name="Staggs R."/>
            <person name="Stansfield I."/>
            <person name="Stumpf M.P."/>
            <person name="Sudbery P.E."/>
            <person name="Srikantha T."/>
            <person name="Zeng Q."/>
            <person name="Berman J."/>
            <person name="Berriman M."/>
            <person name="Heitman J."/>
            <person name="Gow N.A."/>
            <person name="Lorenz M.C."/>
            <person name="Birren B.W."/>
            <person name="Kellis M."/>
            <person name="Cuomo C.A."/>
        </authorList>
    </citation>
    <scope>NUCLEOTIDE SEQUENCE [LARGE SCALE GENOMIC DNA]</scope>
    <source>
        <strain evidence="9">ATCC 6260 / CBS 566 / DSM 6381 / JCM 1539 / NBRC 10279 / NRRL Y-324</strain>
    </source>
</reference>
<accession>A5DC89</accession>
<dbReference type="GeneID" id="5128701"/>
<keyword evidence="3" id="KW-0808">Transferase</keyword>
<evidence type="ECO:0000259" key="7">
    <source>
        <dbReference type="Pfam" id="PF08543"/>
    </source>
</evidence>
<dbReference type="eggNOG" id="KOG2599">
    <property type="taxonomic scope" value="Eukaryota"/>
</dbReference>
<dbReference type="InterPro" id="IPR029056">
    <property type="entry name" value="Ribokinase-like"/>
</dbReference>
<dbReference type="GO" id="GO:0005829">
    <property type="term" value="C:cytosol"/>
    <property type="evidence" value="ECO:0007669"/>
    <property type="project" value="TreeGrafter"/>
</dbReference>
<gene>
    <name evidence="8" type="ORF">PGUG_00894</name>
</gene>
<evidence type="ECO:0000256" key="5">
    <source>
        <dbReference type="ARBA" id="ARBA00022777"/>
    </source>
</evidence>
<name>A5DC89_PICGU</name>
<dbReference type="EC" id="2.7.1.35" evidence="2"/>
<dbReference type="EMBL" id="CH408155">
    <property type="protein sequence ID" value="EDK36796.2"/>
    <property type="molecule type" value="Genomic_DNA"/>
</dbReference>
<dbReference type="RefSeq" id="XP_001487517.2">
    <property type="nucleotide sequence ID" value="XM_001487467.1"/>
</dbReference>